<dbReference type="PANTHER" id="PTHR36440">
    <property type="entry name" value="PUTATIVE (AFU_ORTHOLOGUE AFUA_8G07350)-RELATED"/>
    <property type="match status" value="1"/>
</dbReference>
<dbReference type="InterPro" id="IPR053146">
    <property type="entry name" value="QDO-like"/>
</dbReference>
<dbReference type="EMBL" id="JBHSBW010000013">
    <property type="protein sequence ID" value="MFC4212946.1"/>
    <property type="molecule type" value="Genomic_DNA"/>
</dbReference>
<dbReference type="Pfam" id="PF07883">
    <property type="entry name" value="Cupin_2"/>
    <property type="match status" value="1"/>
</dbReference>
<organism evidence="2 3">
    <name type="scientific">Pedobacter lithocola</name>
    <dbReference type="NCBI Taxonomy" id="1908239"/>
    <lineage>
        <taxon>Bacteria</taxon>
        <taxon>Pseudomonadati</taxon>
        <taxon>Bacteroidota</taxon>
        <taxon>Sphingobacteriia</taxon>
        <taxon>Sphingobacteriales</taxon>
        <taxon>Sphingobacteriaceae</taxon>
        <taxon>Pedobacter</taxon>
    </lineage>
</organism>
<dbReference type="SUPFAM" id="SSF51182">
    <property type="entry name" value="RmlC-like cupins"/>
    <property type="match status" value="1"/>
</dbReference>
<proteinExistence type="predicted"/>
<comment type="caution">
    <text evidence="2">The sequence shown here is derived from an EMBL/GenBank/DDBJ whole genome shotgun (WGS) entry which is preliminary data.</text>
</comment>
<dbReference type="Gene3D" id="2.60.120.10">
    <property type="entry name" value="Jelly Rolls"/>
    <property type="match status" value="1"/>
</dbReference>
<dbReference type="PANTHER" id="PTHR36440:SF1">
    <property type="entry name" value="PUTATIVE (AFU_ORTHOLOGUE AFUA_8G07350)-RELATED"/>
    <property type="match status" value="1"/>
</dbReference>
<dbReference type="InterPro" id="IPR014710">
    <property type="entry name" value="RmlC-like_jellyroll"/>
</dbReference>
<gene>
    <name evidence="2" type="ORF">ACFOWA_17255</name>
</gene>
<accession>A0ABV8PF24</accession>
<evidence type="ECO:0000259" key="1">
    <source>
        <dbReference type="Pfam" id="PF07883"/>
    </source>
</evidence>
<dbReference type="InterPro" id="IPR011051">
    <property type="entry name" value="RmlC_Cupin_sf"/>
</dbReference>
<protein>
    <submittedName>
        <fullName evidence="2">Cupin domain-containing protein</fullName>
    </submittedName>
</protein>
<name>A0ABV8PF24_9SPHI</name>
<keyword evidence="3" id="KW-1185">Reference proteome</keyword>
<evidence type="ECO:0000313" key="2">
    <source>
        <dbReference type="EMBL" id="MFC4212946.1"/>
    </source>
</evidence>
<dbReference type="RefSeq" id="WP_378987448.1">
    <property type="nucleotide sequence ID" value="NZ_JBHSBW010000013.1"/>
</dbReference>
<dbReference type="InterPro" id="IPR013096">
    <property type="entry name" value="Cupin_2"/>
</dbReference>
<dbReference type="Proteomes" id="UP001595789">
    <property type="component" value="Unassembled WGS sequence"/>
</dbReference>
<evidence type="ECO:0000313" key="3">
    <source>
        <dbReference type="Proteomes" id="UP001595789"/>
    </source>
</evidence>
<sequence>MERRKFLLGAAATIPLFAFGSKSDVQQLRSGKSFIVKNGESRFKERTLLSGKNPNDVKISSKDTGGQLTVFEYTGNEKGGPPLHIHPHQDEIFFIMQGEYLFQVGNENYLLKAGDTIFLPRNIPHTFAQSTEKGKCFCFFQPSGKMEDFFRVLGSLKGELSPEQGAKIFINHDMKVVGPPLKF</sequence>
<feature type="domain" description="Cupin type-2" evidence="1">
    <location>
        <begin position="79"/>
        <end position="133"/>
    </location>
</feature>
<reference evidence="3" key="1">
    <citation type="journal article" date="2019" name="Int. J. Syst. Evol. Microbiol.">
        <title>The Global Catalogue of Microorganisms (GCM) 10K type strain sequencing project: providing services to taxonomists for standard genome sequencing and annotation.</title>
        <authorList>
            <consortium name="The Broad Institute Genomics Platform"/>
            <consortium name="The Broad Institute Genome Sequencing Center for Infectious Disease"/>
            <person name="Wu L."/>
            <person name="Ma J."/>
        </authorList>
    </citation>
    <scope>NUCLEOTIDE SEQUENCE [LARGE SCALE GENOMIC DNA]</scope>
    <source>
        <strain evidence="3">CCM 8691</strain>
    </source>
</reference>